<reference evidence="2" key="1">
    <citation type="submission" date="2014-09" db="EMBL/GenBank/DDBJ databases">
        <authorList>
            <person name="Magalhaes I.L.F."/>
            <person name="Oliveira U."/>
            <person name="Santos F.R."/>
            <person name="Vidigal T.H.D.A."/>
            <person name="Brescovit A.D."/>
            <person name="Santos A.J."/>
        </authorList>
    </citation>
    <scope>NUCLEOTIDE SEQUENCE</scope>
    <source>
        <tissue evidence="2">Shoot tissue taken approximately 20 cm above the soil surface</tissue>
    </source>
</reference>
<dbReference type="InterPro" id="IPR037176">
    <property type="entry name" value="Osmotin/thaumatin-like_sf"/>
</dbReference>
<feature type="chain" id="PRO_5002061682" evidence="1">
    <location>
        <begin position="24"/>
        <end position="172"/>
    </location>
</feature>
<accession>A0A0A9DZZ7</accession>
<proteinExistence type="predicted"/>
<feature type="signal peptide" evidence="1">
    <location>
        <begin position="1"/>
        <end position="23"/>
    </location>
</feature>
<evidence type="ECO:0000256" key="1">
    <source>
        <dbReference type="SAM" id="SignalP"/>
    </source>
</evidence>
<dbReference type="AlphaFoldDB" id="A0A0A9DZZ7"/>
<name>A0A0A9DZZ7_ARUDO</name>
<sequence>MALSKQSVTLLLAVLAAAAAAAAASAGGGNPACGHIRKITVQNLCGQDLPLTLEPLANSPHLFGAGYVLRRGTHAEFPVCWWTGRVHAPNAQSAEFHLGVDGGAWYMASNTQPGGAGAVPMTVTPHTDRAHGALQGHCPAVGCGNNGRCFAHAVPGGNCANVDELKIIYCSP</sequence>
<dbReference type="EMBL" id="GBRH01204519">
    <property type="protein sequence ID" value="JAD93376.1"/>
    <property type="molecule type" value="Transcribed_RNA"/>
</dbReference>
<keyword evidence="1" id="KW-0732">Signal</keyword>
<dbReference type="SUPFAM" id="SSF49870">
    <property type="entry name" value="Osmotin, thaumatin-like protein"/>
    <property type="match status" value="1"/>
</dbReference>
<reference evidence="2" key="2">
    <citation type="journal article" date="2015" name="Data Brief">
        <title>Shoot transcriptome of the giant reed, Arundo donax.</title>
        <authorList>
            <person name="Barrero R.A."/>
            <person name="Guerrero F.D."/>
            <person name="Moolhuijzen P."/>
            <person name="Goolsby J.A."/>
            <person name="Tidwell J."/>
            <person name="Bellgard S.E."/>
            <person name="Bellgard M.I."/>
        </authorList>
    </citation>
    <scope>NUCLEOTIDE SEQUENCE</scope>
    <source>
        <tissue evidence="2">Shoot tissue taken approximately 20 cm above the soil surface</tissue>
    </source>
</reference>
<protein>
    <submittedName>
        <fullName evidence="2">Uncharacterized protein</fullName>
    </submittedName>
</protein>
<evidence type="ECO:0000313" key="2">
    <source>
        <dbReference type="EMBL" id="JAD93376.1"/>
    </source>
</evidence>
<organism evidence="2">
    <name type="scientific">Arundo donax</name>
    <name type="common">Giant reed</name>
    <name type="synonym">Donax arundinaceus</name>
    <dbReference type="NCBI Taxonomy" id="35708"/>
    <lineage>
        <taxon>Eukaryota</taxon>
        <taxon>Viridiplantae</taxon>
        <taxon>Streptophyta</taxon>
        <taxon>Embryophyta</taxon>
        <taxon>Tracheophyta</taxon>
        <taxon>Spermatophyta</taxon>
        <taxon>Magnoliopsida</taxon>
        <taxon>Liliopsida</taxon>
        <taxon>Poales</taxon>
        <taxon>Poaceae</taxon>
        <taxon>PACMAD clade</taxon>
        <taxon>Arundinoideae</taxon>
        <taxon>Arundineae</taxon>
        <taxon>Arundo</taxon>
    </lineage>
</organism>